<evidence type="ECO:0000313" key="2">
    <source>
        <dbReference type="EMBL" id="GJS89812.1"/>
    </source>
</evidence>
<proteinExistence type="predicted"/>
<reference evidence="2" key="1">
    <citation type="journal article" date="2022" name="Int. J. Mol. Sci.">
        <title>Draft Genome of Tanacetum Coccineum: Genomic Comparison of Closely Related Tanacetum-Family Plants.</title>
        <authorList>
            <person name="Yamashiro T."/>
            <person name="Shiraishi A."/>
            <person name="Nakayama K."/>
            <person name="Satake H."/>
        </authorList>
    </citation>
    <scope>NUCLEOTIDE SEQUENCE</scope>
</reference>
<feature type="region of interest" description="Disordered" evidence="1">
    <location>
        <begin position="1"/>
        <end position="26"/>
    </location>
</feature>
<dbReference type="Proteomes" id="UP001151760">
    <property type="component" value="Unassembled WGS sequence"/>
</dbReference>
<sequence length="300" mass="32880">MAESSSQNPSSPEITPKEEPDTLDKPKSLNLILPASQVDFTFDEITFTTNNEVDYAKIIWEDLIHKLNKKTREKIVPYPSVHNLTLKPNQPEEPLFTDHMKAIYNLDLPMDSKAPKPSSQTKEVPKGKKPGSKSGLRRKQSSKHTSESKTKASKSKTGQSEKDTQSSSAKDKSPSHPSPPTPVVGEMHKEAQQAVGGPTSLGATSEEGAHPQLSSGMSTFKFRHKEVRKLKRVVSLLEGLHGRKKIAFLVKRIKQSSLGKVALKCNVDDTGCTVVVSKTYCANKGLSTFSVTVQAVLVHL</sequence>
<gene>
    <name evidence="2" type="ORF">Tco_0772448</name>
</gene>
<feature type="compositionally biased region" description="Basic and acidic residues" evidence="1">
    <location>
        <begin position="15"/>
        <end position="26"/>
    </location>
</feature>
<feature type="compositionally biased region" description="Basic residues" evidence="1">
    <location>
        <begin position="127"/>
        <end position="142"/>
    </location>
</feature>
<feature type="compositionally biased region" description="Polar residues" evidence="1">
    <location>
        <begin position="1"/>
        <end position="13"/>
    </location>
</feature>
<accession>A0ABQ4ZKV4</accession>
<evidence type="ECO:0000313" key="3">
    <source>
        <dbReference type="Proteomes" id="UP001151760"/>
    </source>
</evidence>
<comment type="caution">
    <text evidence="2">The sequence shown here is derived from an EMBL/GenBank/DDBJ whole genome shotgun (WGS) entry which is preliminary data.</text>
</comment>
<protein>
    <submittedName>
        <fullName evidence="2">Uncharacterized protein</fullName>
    </submittedName>
</protein>
<dbReference type="EMBL" id="BQNB010011379">
    <property type="protein sequence ID" value="GJS89812.1"/>
    <property type="molecule type" value="Genomic_DNA"/>
</dbReference>
<keyword evidence="3" id="KW-1185">Reference proteome</keyword>
<organism evidence="2 3">
    <name type="scientific">Tanacetum coccineum</name>
    <dbReference type="NCBI Taxonomy" id="301880"/>
    <lineage>
        <taxon>Eukaryota</taxon>
        <taxon>Viridiplantae</taxon>
        <taxon>Streptophyta</taxon>
        <taxon>Embryophyta</taxon>
        <taxon>Tracheophyta</taxon>
        <taxon>Spermatophyta</taxon>
        <taxon>Magnoliopsida</taxon>
        <taxon>eudicotyledons</taxon>
        <taxon>Gunneridae</taxon>
        <taxon>Pentapetalae</taxon>
        <taxon>asterids</taxon>
        <taxon>campanulids</taxon>
        <taxon>Asterales</taxon>
        <taxon>Asteraceae</taxon>
        <taxon>Asteroideae</taxon>
        <taxon>Anthemideae</taxon>
        <taxon>Anthemidinae</taxon>
        <taxon>Tanacetum</taxon>
    </lineage>
</organism>
<feature type="region of interest" description="Disordered" evidence="1">
    <location>
        <begin position="109"/>
        <end position="217"/>
    </location>
</feature>
<evidence type="ECO:0000256" key="1">
    <source>
        <dbReference type="SAM" id="MobiDB-lite"/>
    </source>
</evidence>
<name>A0ABQ4ZKV4_9ASTR</name>
<feature type="compositionally biased region" description="Basic and acidic residues" evidence="1">
    <location>
        <begin position="159"/>
        <end position="174"/>
    </location>
</feature>
<reference evidence="2" key="2">
    <citation type="submission" date="2022-01" db="EMBL/GenBank/DDBJ databases">
        <authorList>
            <person name="Yamashiro T."/>
            <person name="Shiraishi A."/>
            <person name="Satake H."/>
            <person name="Nakayama K."/>
        </authorList>
    </citation>
    <scope>NUCLEOTIDE SEQUENCE</scope>
</reference>